<evidence type="ECO:0000313" key="2">
    <source>
        <dbReference type="EMBL" id="AYQ75002.1"/>
    </source>
</evidence>
<keyword evidence="1" id="KW-0812">Transmembrane</keyword>
<keyword evidence="1" id="KW-0472">Membrane</keyword>
<dbReference type="EMBL" id="CP033433">
    <property type="protein sequence ID" value="AYQ75002.1"/>
    <property type="molecule type" value="Genomic_DNA"/>
</dbReference>
<evidence type="ECO:0000256" key="1">
    <source>
        <dbReference type="SAM" id="Phobius"/>
    </source>
</evidence>
<gene>
    <name evidence="2" type="ORF">EAV92_22055</name>
</gene>
<proteinExistence type="predicted"/>
<dbReference type="Proteomes" id="UP000269097">
    <property type="component" value="Chromosome"/>
</dbReference>
<reference evidence="2 3" key="1">
    <citation type="submission" date="2018-10" db="EMBL/GenBank/DDBJ databases">
        <title>Genome Sequence of Cohnella sp.</title>
        <authorList>
            <person name="Srinivasan S."/>
            <person name="Kim M.K."/>
        </authorList>
    </citation>
    <scope>NUCLEOTIDE SEQUENCE [LARGE SCALE GENOMIC DNA]</scope>
    <source>
        <strain evidence="2 3">18JY8-7</strain>
    </source>
</reference>
<dbReference type="AlphaFoldDB" id="A0A3G3K3I2"/>
<keyword evidence="1" id="KW-1133">Transmembrane helix</keyword>
<keyword evidence="3" id="KW-1185">Reference proteome</keyword>
<protein>
    <submittedName>
        <fullName evidence="2">Flp family type IVb pilin</fullName>
    </submittedName>
</protein>
<dbReference type="RefSeq" id="WP_123043082.1">
    <property type="nucleotide sequence ID" value="NZ_CP033433.1"/>
</dbReference>
<organism evidence="2 3">
    <name type="scientific">Cohnella candidum</name>
    <dbReference type="NCBI Taxonomy" id="2674991"/>
    <lineage>
        <taxon>Bacteria</taxon>
        <taxon>Bacillati</taxon>
        <taxon>Bacillota</taxon>
        <taxon>Bacilli</taxon>
        <taxon>Bacillales</taxon>
        <taxon>Paenibacillaceae</taxon>
        <taxon>Cohnella</taxon>
    </lineage>
</organism>
<evidence type="ECO:0000313" key="3">
    <source>
        <dbReference type="Proteomes" id="UP000269097"/>
    </source>
</evidence>
<dbReference type="KEGG" id="coh:EAV92_22055"/>
<accession>A0A3G3K3I2</accession>
<name>A0A3G3K3I2_9BACL</name>
<sequence length="68" mass="7224">MMKKLMGLLKQEEGQGMTEYGLVLGLIAVAVVAALILLRDHIIALFNNAETTVNNGVTRMGTTPSPAP</sequence>
<feature type="transmembrane region" description="Helical" evidence="1">
    <location>
        <begin position="20"/>
        <end position="38"/>
    </location>
</feature>